<sequence>MAKMMPARPGPPRCHHKENRDESGLQQALRENQRLILAVIAQGLLVASVEYVQFLTDYPGTVSNPEF</sequence>
<proteinExistence type="predicted"/>
<reference evidence="2 3" key="1">
    <citation type="submission" date="2019-03" db="EMBL/GenBank/DDBJ databases">
        <title>Genomic Encyclopedia of Type Strains, Phase IV (KMG-IV): sequencing the most valuable type-strain genomes for metagenomic binning, comparative biology and taxonomic classification.</title>
        <authorList>
            <person name="Goeker M."/>
        </authorList>
    </citation>
    <scope>NUCLEOTIDE SEQUENCE [LARGE SCALE GENOMIC DNA]</scope>
    <source>
        <strain evidence="2 3">DSM 16326</strain>
    </source>
</reference>
<dbReference type="AlphaFoldDB" id="A0A4R8J0P4"/>
<gene>
    <name evidence="2" type="ORF">EDC23_0098</name>
</gene>
<comment type="caution">
    <text evidence="2">The sequence shown here is derived from an EMBL/GenBank/DDBJ whole genome shotgun (WGS) entry which is preliminary data.</text>
</comment>
<accession>A0A4R8J0P4</accession>
<dbReference type="Proteomes" id="UP000294914">
    <property type="component" value="Unassembled WGS sequence"/>
</dbReference>
<keyword evidence="3" id="KW-1185">Reference proteome</keyword>
<dbReference type="RefSeq" id="WP_134080316.1">
    <property type="nucleotide sequence ID" value="NZ_SOQX01000001.1"/>
</dbReference>
<feature type="region of interest" description="Disordered" evidence="1">
    <location>
        <begin position="1"/>
        <end position="26"/>
    </location>
</feature>
<organism evidence="2 3">
    <name type="scientific">Thiohalophilus thiocyanatoxydans</name>
    <dbReference type="NCBI Taxonomy" id="381308"/>
    <lineage>
        <taxon>Bacteria</taxon>
        <taxon>Pseudomonadati</taxon>
        <taxon>Pseudomonadota</taxon>
        <taxon>Gammaproteobacteria</taxon>
        <taxon>Thiohalomonadales</taxon>
        <taxon>Thiohalophilaceae</taxon>
        <taxon>Thiohalophilus</taxon>
    </lineage>
</organism>
<evidence type="ECO:0000313" key="2">
    <source>
        <dbReference type="EMBL" id="TDY03729.1"/>
    </source>
</evidence>
<evidence type="ECO:0000313" key="3">
    <source>
        <dbReference type="Proteomes" id="UP000294914"/>
    </source>
</evidence>
<name>A0A4R8J0P4_9GAMM</name>
<dbReference type="EMBL" id="SOQX01000001">
    <property type="protein sequence ID" value="TDY03729.1"/>
    <property type="molecule type" value="Genomic_DNA"/>
</dbReference>
<evidence type="ECO:0000256" key="1">
    <source>
        <dbReference type="SAM" id="MobiDB-lite"/>
    </source>
</evidence>
<protein>
    <submittedName>
        <fullName evidence="2">Uncharacterized protein</fullName>
    </submittedName>
</protein>